<sequence>MKGIVRVPVTGAVARYRGYRRTVCACGRAQRRLRVFGTPWYDADGVLRTRRAVRRDLRAQAAAWHPDPACDLCRRGIPAPRNAPEGNTGMGIFRKLREAGDKVEQILREELGEPLPSDEPARRPERNPAGGR</sequence>
<keyword evidence="3" id="KW-1185">Reference proteome</keyword>
<gene>
    <name evidence="2" type="ORF">SAMN05421835_104106</name>
</gene>
<organism evidence="2 3">
    <name type="scientific">Amycolatopsis sacchari</name>
    <dbReference type="NCBI Taxonomy" id="115433"/>
    <lineage>
        <taxon>Bacteria</taxon>
        <taxon>Bacillati</taxon>
        <taxon>Actinomycetota</taxon>
        <taxon>Actinomycetes</taxon>
        <taxon>Pseudonocardiales</taxon>
        <taxon>Pseudonocardiaceae</taxon>
        <taxon>Amycolatopsis</taxon>
    </lineage>
</organism>
<name>A0A1I3PYU4_9PSEU</name>
<reference evidence="2 3" key="1">
    <citation type="submission" date="2016-10" db="EMBL/GenBank/DDBJ databases">
        <authorList>
            <person name="de Groot N.N."/>
        </authorList>
    </citation>
    <scope>NUCLEOTIDE SEQUENCE [LARGE SCALE GENOMIC DNA]</scope>
    <source>
        <strain evidence="2 3">DSM 44468</strain>
    </source>
</reference>
<proteinExistence type="predicted"/>
<dbReference type="RefSeq" id="WP_177228611.1">
    <property type="nucleotide sequence ID" value="NZ_CBDQZW010000022.1"/>
</dbReference>
<protein>
    <submittedName>
        <fullName evidence="2">Uncharacterized protein</fullName>
    </submittedName>
</protein>
<accession>A0A1I3PYU4</accession>
<evidence type="ECO:0000313" key="2">
    <source>
        <dbReference type="EMBL" id="SFJ26783.1"/>
    </source>
</evidence>
<evidence type="ECO:0000313" key="3">
    <source>
        <dbReference type="Proteomes" id="UP000199025"/>
    </source>
</evidence>
<dbReference type="STRING" id="115433.SAMN05421835_104106"/>
<evidence type="ECO:0000256" key="1">
    <source>
        <dbReference type="SAM" id="MobiDB-lite"/>
    </source>
</evidence>
<dbReference type="Proteomes" id="UP000199025">
    <property type="component" value="Unassembled WGS sequence"/>
</dbReference>
<dbReference type="EMBL" id="FORP01000004">
    <property type="protein sequence ID" value="SFJ26783.1"/>
    <property type="molecule type" value="Genomic_DNA"/>
</dbReference>
<feature type="region of interest" description="Disordered" evidence="1">
    <location>
        <begin position="108"/>
        <end position="132"/>
    </location>
</feature>
<dbReference type="AlphaFoldDB" id="A0A1I3PYU4"/>